<evidence type="ECO:0000313" key="3">
    <source>
        <dbReference type="EMBL" id="SFV32583.1"/>
    </source>
</evidence>
<feature type="domain" description="DUF4214" evidence="2">
    <location>
        <begin position="51"/>
        <end position="107"/>
    </location>
</feature>
<dbReference type="Pfam" id="PF20585">
    <property type="entry name" value="Pectate_lyase_5"/>
    <property type="match status" value="1"/>
</dbReference>
<dbReference type="InterPro" id="IPR025282">
    <property type="entry name" value="DUF4214"/>
</dbReference>
<dbReference type="STRING" id="429728.SAMN05216456_1698"/>
<gene>
    <name evidence="3" type="ORF">SAMN05216456_1698</name>
</gene>
<dbReference type="SUPFAM" id="SSF51120">
    <property type="entry name" value="beta-Roll"/>
    <property type="match status" value="1"/>
</dbReference>
<dbReference type="SUPFAM" id="SSF51126">
    <property type="entry name" value="Pectin lyase-like"/>
    <property type="match status" value="1"/>
</dbReference>
<accession>A0A1I7NDF2</accession>
<evidence type="ECO:0000313" key="4">
    <source>
        <dbReference type="Proteomes" id="UP000199074"/>
    </source>
</evidence>
<dbReference type="EMBL" id="FPCK01000001">
    <property type="protein sequence ID" value="SFV32583.1"/>
    <property type="molecule type" value="Genomic_DNA"/>
</dbReference>
<dbReference type="Proteomes" id="UP000199074">
    <property type="component" value="Unassembled WGS sequence"/>
</dbReference>
<dbReference type="InterPro" id="IPR001343">
    <property type="entry name" value="Hemolysn_Ca-bd"/>
</dbReference>
<dbReference type="InterPro" id="IPR011049">
    <property type="entry name" value="Serralysin-like_metalloprot_C"/>
</dbReference>
<dbReference type="InterPro" id="IPR011050">
    <property type="entry name" value="Pectin_lyase_fold/virulence"/>
</dbReference>
<reference evidence="3 4" key="1">
    <citation type="submission" date="2016-10" db="EMBL/GenBank/DDBJ databases">
        <authorList>
            <person name="de Groot N.N."/>
        </authorList>
    </citation>
    <scope>NUCLEOTIDE SEQUENCE [LARGE SCALE GENOMIC DNA]</scope>
    <source>
        <strain evidence="3 4">IPL20</strain>
    </source>
</reference>
<proteinExistence type="predicted"/>
<name>A0A1I7NDF2_9HYPH</name>
<keyword evidence="4" id="KW-1185">Reference proteome</keyword>
<dbReference type="InterPro" id="IPR046776">
    <property type="entry name" value="Pectate_lyase_5"/>
</dbReference>
<feature type="region of interest" description="Disordered" evidence="1">
    <location>
        <begin position="192"/>
        <end position="216"/>
    </location>
</feature>
<sequence length="666" mass="71157">MDTEISVEIARLYVSFFHRAPDPEGLQYWMDRYEEEVAKGQDADLFLESIADSFAQSPEAKAIYETVANPTQAQLEDYVSEAYNNLFGREPDAEGLAYWTGRWQTEVEAGRPGVRVLFEIENAARGSSNANDVAALQNKAEVAAKFTTDFIASKATWTQADMDRAGTLLEGVDHTPASVVKVNEENAKYIEERTPVAPEEPGPVTPGPGPQPEPDATKVTTEAELLAALEDKTIETITVAGDITLTETLVINRAVTILGEELPQIDRKGVAYHEITLADRDVGIQVYSNGVTLQNLYYDASAVNKYGIKVEPIHGSTERLSDFSLNGGSISGSGSSNVDLNSVTKSAITNFGSTFSGGNGITLTDSTEVSLTNVSVYSNAWGGVALYSKGGYFPFDGGTSGITISGNIHDVPAVYAQEHNSTSVEGIRLDLFGNSSVYGVSIGDKTMFFPSEGLASQYAAAQVEGKADMEAIVSLLSPNQAGYSADTGKIIGAHISGTDGSDTIEGTLGNDFISAGAGNDIIDLTAPMSGSDTVYFDTADGGHDTIIGFRAAGEVFHPQDDILVLEGAADLLSVAFVYDEIHAEEDGFDFDQNTVDVVLNFVAGGSVTFKDFIGQKTNTGPWFNNETSYHFEVIGDGAIGTYTGPNLIEDVKALFGDSLVYSWEYQ</sequence>
<dbReference type="RefSeq" id="WP_092423262.1">
    <property type="nucleotide sequence ID" value="NZ_FPCK01000001.1"/>
</dbReference>
<dbReference type="Gene3D" id="2.150.10.10">
    <property type="entry name" value="Serralysin-like metalloprotease, C-terminal"/>
    <property type="match status" value="1"/>
</dbReference>
<dbReference type="Pfam" id="PF13946">
    <property type="entry name" value="DUF4214"/>
    <property type="match status" value="1"/>
</dbReference>
<dbReference type="AlphaFoldDB" id="A0A1I7NDF2"/>
<evidence type="ECO:0000256" key="1">
    <source>
        <dbReference type="SAM" id="MobiDB-lite"/>
    </source>
</evidence>
<dbReference type="Pfam" id="PF00353">
    <property type="entry name" value="HemolysinCabind"/>
    <property type="match status" value="1"/>
</dbReference>
<protein>
    <recommendedName>
        <fullName evidence="2">DUF4214 domain-containing protein</fullName>
    </recommendedName>
</protein>
<organism evidence="3 4">
    <name type="scientific">Devosia crocina</name>
    <dbReference type="NCBI Taxonomy" id="429728"/>
    <lineage>
        <taxon>Bacteria</taxon>
        <taxon>Pseudomonadati</taxon>
        <taxon>Pseudomonadota</taxon>
        <taxon>Alphaproteobacteria</taxon>
        <taxon>Hyphomicrobiales</taxon>
        <taxon>Devosiaceae</taxon>
        <taxon>Devosia</taxon>
    </lineage>
</organism>
<dbReference type="GO" id="GO:0005509">
    <property type="term" value="F:calcium ion binding"/>
    <property type="evidence" value="ECO:0007669"/>
    <property type="project" value="InterPro"/>
</dbReference>
<feature type="compositionally biased region" description="Pro residues" evidence="1">
    <location>
        <begin position="198"/>
        <end position="213"/>
    </location>
</feature>
<evidence type="ECO:0000259" key="2">
    <source>
        <dbReference type="Pfam" id="PF13946"/>
    </source>
</evidence>